<dbReference type="Proteomes" id="UP000030665">
    <property type="component" value="Unassembled WGS sequence"/>
</dbReference>
<dbReference type="Gene3D" id="2.40.50.770">
    <property type="entry name" value="RecQ-mediated genome instability protein Rmi1, C-terminal domain"/>
    <property type="match status" value="1"/>
</dbReference>
<reference evidence="3" key="2">
    <citation type="submission" date="2014-03" db="EMBL/GenBank/DDBJ databases">
        <title>The whipworm genome and dual-species transcriptomics of an intimate host-pathogen interaction.</title>
        <authorList>
            <person name="Foth B.J."/>
            <person name="Tsai I.J."/>
            <person name="Reid A.J."/>
            <person name="Bancroft A.J."/>
            <person name="Nichol S."/>
            <person name="Tracey A."/>
            <person name="Holroyd N."/>
            <person name="Cotton J.A."/>
            <person name="Stanley E.J."/>
            <person name="Zarowiecki M."/>
            <person name="Liu J.Z."/>
            <person name="Huckvale T."/>
            <person name="Cooper P.J."/>
            <person name="Grencis R.K."/>
            <person name="Berriman M."/>
        </authorList>
    </citation>
    <scope>NUCLEOTIDE SEQUENCE [LARGE SCALE GENOMIC DNA]</scope>
</reference>
<gene>
    <name evidence="3" type="ORF">TTRE_0000442301</name>
</gene>
<accession>A0A077Z948</accession>
<proteinExistence type="predicted"/>
<dbReference type="STRING" id="36087.A0A077Z948"/>
<sequence length="160" mass="18260">MTKVEEPILPIKWEEERERSVVLQVKRIRNILQPKKITGKGRSSKFYYRIDLTDGKSEVVGLVDTPIRGLNADTPPGSKVRITCPVESEGNFIFLDKSNTMLLESAPNKLLKTSSQTKNALENSQWTKDSNRPPRWVRFGEALPDTTELLKNFESMKVNK</sequence>
<name>A0A077Z948_TRITR</name>
<keyword evidence="4" id="KW-1185">Reference proteome</keyword>
<dbReference type="InterPro" id="IPR013894">
    <property type="entry name" value="RMI1_OB"/>
</dbReference>
<reference evidence="3" key="1">
    <citation type="submission" date="2014-01" db="EMBL/GenBank/DDBJ databases">
        <authorList>
            <person name="Aslett M."/>
        </authorList>
    </citation>
    <scope>NUCLEOTIDE SEQUENCE</scope>
</reference>
<dbReference type="EMBL" id="HG806012">
    <property type="protein sequence ID" value="CDW56148.1"/>
    <property type="molecule type" value="Genomic_DNA"/>
</dbReference>
<evidence type="ECO:0000259" key="2">
    <source>
        <dbReference type="Pfam" id="PF08585"/>
    </source>
</evidence>
<feature type="compositionally biased region" description="Polar residues" evidence="1">
    <location>
        <begin position="113"/>
        <end position="128"/>
    </location>
</feature>
<protein>
    <recommendedName>
        <fullName evidence="2">RecQ mediated genome instability protein 1 OB-fold domain-containing protein</fullName>
    </recommendedName>
</protein>
<feature type="region of interest" description="Disordered" evidence="1">
    <location>
        <begin position="113"/>
        <end position="133"/>
    </location>
</feature>
<dbReference type="AlphaFoldDB" id="A0A077Z948"/>
<dbReference type="OrthoDB" id="434939at2759"/>
<evidence type="ECO:0000256" key="1">
    <source>
        <dbReference type="SAM" id="MobiDB-lite"/>
    </source>
</evidence>
<evidence type="ECO:0000313" key="4">
    <source>
        <dbReference type="Proteomes" id="UP000030665"/>
    </source>
</evidence>
<evidence type="ECO:0000313" key="3">
    <source>
        <dbReference type="EMBL" id="CDW56148.1"/>
    </source>
</evidence>
<dbReference type="InterPro" id="IPR042470">
    <property type="entry name" value="RMI1_N_C_sf"/>
</dbReference>
<feature type="domain" description="RecQ mediated genome instability protein 1 OB-fold" evidence="2">
    <location>
        <begin position="47"/>
        <end position="113"/>
    </location>
</feature>
<organism evidence="3 4">
    <name type="scientific">Trichuris trichiura</name>
    <name type="common">Whipworm</name>
    <name type="synonym">Trichocephalus trichiurus</name>
    <dbReference type="NCBI Taxonomy" id="36087"/>
    <lineage>
        <taxon>Eukaryota</taxon>
        <taxon>Metazoa</taxon>
        <taxon>Ecdysozoa</taxon>
        <taxon>Nematoda</taxon>
        <taxon>Enoplea</taxon>
        <taxon>Dorylaimia</taxon>
        <taxon>Trichinellida</taxon>
        <taxon>Trichuridae</taxon>
        <taxon>Trichuris</taxon>
    </lineage>
</organism>
<dbReference type="Pfam" id="PF08585">
    <property type="entry name" value="RMI1_N_C"/>
    <property type="match status" value="1"/>
</dbReference>